<comment type="caution">
    <text evidence="6">The sequence shown here is derived from an EMBL/GenBank/DDBJ whole genome shotgun (WGS) entry which is preliminary data.</text>
</comment>
<dbReference type="Pfam" id="PF04548">
    <property type="entry name" value="AIG1"/>
    <property type="match status" value="1"/>
</dbReference>
<comment type="similarity">
    <text evidence="1">Belongs to the TRAFAC class TrmE-Era-EngA-EngB-Septin-like GTPase superfamily. AIG1/Toc34/Toc159-like paraseptin GTPase family. IAN subfamily.</text>
</comment>
<sequence>MLDEGGGIMSHTWRSEKSGGKRSEENNSDEDELRLVLIGRTGSGKSATGNTILGRRHFLSELRASSVTQVCEQGSAELPEDEVDQYAKVLVVDMPGFGDTRSDPSEVHTEIAKCVALSAPGPHAFLLVIQLGRYTEDEDRAAREMLRLFGESALQRHTVVVFTRGDDLEESGGDLELFLGQDAPKALRSLLETCGRRYHVVNNRNLENRKQVKELLGKVEKMVEENGGQYYTSAMFQEAELAIREEQERLMSQGPANMEGALVLAKRRRQDCEEKTEEMRVEERSAERWWLLKEGWQKWKERDKRRGRRGLESFRTEAALSPKVLERVKVLVAAGATGFAVGAVCGAVAPFALAAGASVVGSSMGITAGLAGKTAVAVGAAMGGVVGGANGILVGAEAAAPGEAALDTLEQVGLMGVTLMGGAAVVGGALGVGAGLVGAGLEGGAAITGAETVSIANAGAVAAPQALGGAVVEGIATSSGLTGAAGTSGRILTAVTEIGRVAAGAVLAGGMVVKVVKEKVRSATGCTERKSYEIYWNK</sequence>
<dbReference type="PROSITE" id="PS51720">
    <property type="entry name" value="G_AIG1"/>
    <property type="match status" value="1"/>
</dbReference>
<accession>A0A5N5JI44</accession>
<dbReference type="FunFam" id="3.40.50.300:FF:000366">
    <property type="entry name" value="GTPase, IMAP family member 2"/>
    <property type="match status" value="1"/>
</dbReference>
<name>A0A5N5JI44_PANHP</name>
<dbReference type="CDD" id="cd01852">
    <property type="entry name" value="AIG1"/>
    <property type="match status" value="1"/>
</dbReference>
<evidence type="ECO:0000256" key="2">
    <source>
        <dbReference type="ARBA" id="ARBA00022741"/>
    </source>
</evidence>
<dbReference type="AlphaFoldDB" id="A0A5N5JI44"/>
<reference evidence="6 7" key="1">
    <citation type="submission" date="2019-06" db="EMBL/GenBank/DDBJ databases">
        <title>A chromosome-scale genome assembly of the striped catfish, Pangasianodon hypophthalmus.</title>
        <authorList>
            <person name="Wen M."/>
            <person name="Zahm M."/>
            <person name="Roques C."/>
            <person name="Cabau C."/>
            <person name="Klopp C."/>
            <person name="Donnadieu C."/>
            <person name="Jouanno E."/>
            <person name="Avarre J.-C."/>
            <person name="Campet M."/>
            <person name="Ha T.T.T."/>
            <person name="Dugue R."/>
            <person name="Lampietro C."/>
            <person name="Louis A."/>
            <person name="Herpin A."/>
            <person name="Echchiki A."/>
            <person name="Berthelot C."/>
            <person name="Parey E."/>
            <person name="Roest-Crollius H."/>
            <person name="Braasch I."/>
            <person name="Postlethwait J."/>
            <person name="Bobe J."/>
            <person name="Montfort J."/>
            <person name="Bouchez O."/>
            <person name="Begum T."/>
            <person name="Schartl M."/>
            <person name="Guiguen Y."/>
        </authorList>
    </citation>
    <scope>NUCLEOTIDE SEQUENCE [LARGE SCALE GENOMIC DNA]</scope>
    <source>
        <strain evidence="6 7">Indonesia</strain>
        <tissue evidence="6">Blood</tissue>
    </source>
</reference>
<evidence type="ECO:0000256" key="1">
    <source>
        <dbReference type="ARBA" id="ARBA00008535"/>
    </source>
</evidence>
<proteinExistence type="inferred from homology"/>
<keyword evidence="7" id="KW-1185">Reference proteome</keyword>
<dbReference type="GO" id="GO:0005525">
    <property type="term" value="F:GTP binding"/>
    <property type="evidence" value="ECO:0007669"/>
    <property type="project" value="UniProtKB-KW"/>
</dbReference>
<evidence type="ECO:0000259" key="5">
    <source>
        <dbReference type="PROSITE" id="PS51720"/>
    </source>
</evidence>
<keyword evidence="2" id="KW-0547">Nucleotide-binding</keyword>
<dbReference type="Gene3D" id="3.40.50.300">
    <property type="entry name" value="P-loop containing nucleotide triphosphate hydrolases"/>
    <property type="match status" value="1"/>
</dbReference>
<feature type="region of interest" description="Disordered" evidence="4">
    <location>
        <begin position="1"/>
        <end position="30"/>
    </location>
</feature>
<dbReference type="PANTHER" id="PTHR10903:SF170">
    <property type="entry name" value="GTPASE IMAP FAMILY MEMBER 7"/>
    <property type="match status" value="1"/>
</dbReference>
<dbReference type="EMBL" id="VFJC01000030">
    <property type="protein sequence ID" value="KAB5517574.1"/>
    <property type="molecule type" value="Genomic_DNA"/>
</dbReference>
<feature type="domain" description="AIG1-type G" evidence="5">
    <location>
        <begin position="30"/>
        <end position="240"/>
    </location>
</feature>
<evidence type="ECO:0000256" key="3">
    <source>
        <dbReference type="ARBA" id="ARBA00023134"/>
    </source>
</evidence>
<organism evidence="6 7">
    <name type="scientific">Pangasianodon hypophthalmus</name>
    <name type="common">Striped catfish</name>
    <name type="synonym">Helicophagus hypophthalmus</name>
    <dbReference type="NCBI Taxonomy" id="310915"/>
    <lineage>
        <taxon>Eukaryota</taxon>
        <taxon>Metazoa</taxon>
        <taxon>Chordata</taxon>
        <taxon>Craniata</taxon>
        <taxon>Vertebrata</taxon>
        <taxon>Euteleostomi</taxon>
        <taxon>Actinopterygii</taxon>
        <taxon>Neopterygii</taxon>
        <taxon>Teleostei</taxon>
        <taxon>Ostariophysi</taxon>
        <taxon>Siluriformes</taxon>
        <taxon>Pangasiidae</taxon>
        <taxon>Pangasianodon</taxon>
    </lineage>
</organism>
<protein>
    <recommendedName>
        <fullName evidence="5">AIG1-type G domain-containing protein</fullName>
    </recommendedName>
</protein>
<evidence type="ECO:0000313" key="6">
    <source>
        <dbReference type="EMBL" id="KAB5517574.1"/>
    </source>
</evidence>
<dbReference type="InterPro" id="IPR045058">
    <property type="entry name" value="GIMA/IAN/Toc"/>
</dbReference>
<dbReference type="InterPro" id="IPR027417">
    <property type="entry name" value="P-loop_NTPase"/>
</dbReference>
<dbReference type="InterPro" id="IPR006703">
    <property type="entry name" value="G_AIG1"/>
</dbReference>
<dbReference type="Proteomes" id="UP000327468">
    <property type="component" value="Chromosome 29"/>
</dbReference>
<evidence type="ECO:0000256" key="4">
    <source>
        <dbReference type="SAM" id="MobiDB-lite"/>
    </source>
</evidence>
<keyword evidence="3" id="KW-0342">GTP-binding</keyword>
<dbReference type="PANTHER" id="PTHR10903">
    <property type="entry name" value="GTPASE, IMAP FAMILY MEMBER-RELATED"/>
    <property type="match status" value="1"/>
</dbReference>
<gene>
    <name evidence="6" type="ORF">PHYPO_G00168720</name>
</gene>
<feature type="compositionally biased region" description="Basic and acidic residues" evidence="4">
    <location>
        <begin position="13"/>
        <end position="25"/>
    </location>
</feature>
<dbReference type="OrthoDB" id="8954335at2759"/>
<evidence type="ECO:0000313" key="7">
    <source>
        <dbReference type="Proteomes" id="UP000327468"/>
    </source>
</evidence>
<dbReference type="SUPFAM" id="SSF52540">
    <property type="entry name" value="P-loop containing nucleoside triphosphate hydrolases"/>
    <property type="match status" value="1"/>
</dbReference>